<dbReference type="Proteomes" id="UP000240830">
    <property type="component" value="Unassembled WGS sequence"/>
</dbReference>
<keyword evidence="3" id="KW-0227">DNA damage</keyword>
<dbReference type="InterPro" id="IPR035309">
    <property type="entry name" value="PSME4"/>
</dbReference>
<accession>A0A2H9TQH7</accession>
<keyword evidence="8" id="KW-1185">Reference proteome</keyword>
<feature type="domain" description="Proteasome activator Blm10 middle HEAT repeats region" evidence="6">
    <location>
        <begin position="415"/>
        <end position="647"/>
    </location>
</feature>
<evidence type="ECO:0000256" key="3">
    <source>
        <dbReference type="ARBA" id="ARBA00022763"/>
    </source>
</evidence>
<dbReference type="GO" id="GO:0016504">
    <property type="term" value="F:peptidase activator activity"/>
    <property type="evidence" value="ECO:0007669"/>
    <property type="project" value="InterPro"/>
</dbReference>
<comment type="caution">
    <text evidence="7">The sequence shown here is derived from an EMBL/GenBank/DDBJ whole genome shotgun (WGS) entry which is preliminary data.</text>
</comment>
<dbReference type="Pfam" id="PF16507">
    <property type="entry name" value="HEAT_PSME4_mid"/>
    <property type="match status" value="1"/>
</dbReference>
<keyword evidence="2" id="KW-0677">Repeat</keyword>
<evidence type="ECO:0000256" key="2">
    <source>
        <dbReference type="ARBA" id="ARBA00022737"/>
    </source>
</evidence>
<feature type="domain" description="Proteasome activator complex subunit 4 C-terminal" evidence="5">
    <location>
        <begin position="1420"/>
        <end position="1505"/>
    </location>
</feature>
<sequence length="1505" mass="168657">MNGPSCPWLLKDYKSIATIVADSRFVHLKFKLEESVLVKFVYILYGLSTVDPFPCPALRGKVASLLTVILKKYKRALLKSDLQLDFYPLFKLVDRILFPSRRIPASIPDSETVKALIGLALKARKWFTDSATLHLVNAVSNDLTPLDRDRMTRPLCLLSIFLPSKGVSDPAILRLLHPNSPAWTANCKRFEVLLLSILARLSKNHESFEWADSLGFYFGLISRHLKIPQPEGNLHDSERILYRFKTSLGVVKGQLAGAPKLFAKFLTFAVVNDPKVLAKFCTFLSGLDSYCHPSNTGSWTEQVSNFLTNSAYYMARIVSTSSTICINLRQKYAEAMWQGPHRTLSCLSLLARSSRLHLESPGGLEINLLSILPACVAGLDYNDPFKTATTLNLFASALSCLPLATLDDSTADVYFEELVVAILDQSFLYIESLWSNNLEDPADAPLDKSISKGFEHVWSLLFSQMPEPLWELAIEKVGHFISEAQSPGCATLAGRLLRSCKGSFPEKAISLLLPNILSKTFELARSGAGSDARQSDTGCTTLIWHLSCLKGLFRYSSSALIPYTKELYELVVLLAKLRQANCCRLAGKIIKACIRSWADWYPQSVAWDGTIERLGLAILPIPMSSLSPKWHEPSEVEINSCRDMLHILYDALCPLSCYSHESLRAELEILKACTEAMSMLNLEFVNMPRDIVSECLEIAADQSSPVIGSIAGYHGTSSRHLREVKRSLAVWLALMRNYPKQKELPPVLLTAKCAAVHRQWRYLKIKASCPLTQFTEAVVKPLTGLCLDSFSPIRQTAQNLVFELLADNPSALISWIFDELVPRATASTEESVLKGVAYILRSGLELMTCDMIRCERVFELGLSFLNRKDVAKITGLSELVGRLLSDICAQLHSEISIGETWNDIIQLMNCKWTAKCYSISIIELVKKYVTIYMDESSSWKSQLLCTLFVGILAEIADCPQTLAEASVFFLKCMESEIAQVRSIAVNRGISILHRYYRISRQIPLQMDIDEIDAHDFGFEPAPIMTDCKVSPLIPDFLLTFTKWICQEGHNAEAVPSFRPDCSELFQCLAELVGPDLWNYAILAMSKQVNTTSLSYQRAYTEVLAGAIRGVALTSRITEGTALTMSRELLRQMSVCGIDSSPYWYESSRFMSDSLNSERMELLMAPFVKEFLKDSKDHTTPSVMLAIQMKYLSGYLRGCPTSDIVDRITPTCITLLGNPYDAVRRNAAVLLTVILTVRKNVEFMIGDGIPEYKSKLILFELLSLDPQRTLMWESMATIVPLIVTIHRSPEAELQNEARRVLRVLAWTPLLPNEETFKKVFISAASCAKDTDRSSACRKLALEFLKLFYSRNFMIGAHFAKELAEDLMPLLSDDNANVRIATSEVLSSIFYSVESLSQESSSLAERSLRLYLSTIKSTTVSSRHGAVLAASALILSCPYTIPTWMPRLLTALTPFISDRYPIHETAKHVFTEFKRTHGDTWKEEREKFTEEELDAISELLLAPSYYA</sequence>
<comment type="similarity">
    <text evidence="1">Belongs to the BLM10 family.</text>
</comment>
<dbReference type="OrthoDB" id="17907at2759"/>
<dbReference type="SUPFAM" id="SSF48371">
    <property type="entry name" value="ARM repeat"/>
    <property type="match status" value="2"/>
</dbReference>
<dbReference type="PANTHER" id="PTHR32170:SF3">
    <property type="entry name" value="PROTEASOME ACTIVATOR COMPLEX SUBUNIT 4"/>
    <property type="match status" value="1"/>
</dbReference>
<dbReference type="EMBL" id="MTSL01000014">
    <property type="protein sequence ID" value="PJF20009.1"/>
    <property type="molecule type" value="Genomic_DNA"/>
</dbReference>
<dbReference type="GO" id="GO:0006281">
    <property type="term" value="P:DNA repair"/>
    <property type="evidence" value="ECO:0007669"/>
    <property type="project" value="UniProtKB-KW"/>
</dbReference>
<dbReference type="GO" id="GO:0005634">
    <property type="term" value="C:nucleus"/>
    <property type="evidence" value="ECO:0007669"/>
    <property type="project" value="TreeGrafter"/>
</dbReference>
<dbReference type="GO" id="GO:0070628">
    <property type="term" value="F:proteasome binding"/>
    <property type="evidence" value="ECO:0007669"/>
    <property type="project" value="InterPro"/>
</dbReference>
<evidence type="ECO:0000259" key="6">
    <source>
        <dbReference type="Pfam" id="PF16507"/>
    </source>
</evidence>
<protein>
    <recommendedName>
        <fullName evidence="9">Proteasome activator subunit 4</fullName>
    </recommendedName>
</protein>
<dbReference type="InterPro" id="IPR032430">
    <property type="entry name" value="Blm10_mid"/>
</dbReference>
<evidence type="ECO:0008006" key="9">
    <source>
        <dbReference type="Google" id="ProtNLM"/>
    </source>
</evidence>
<proteinExistence type="inferred from homology"/>
<organism evidence="7 8">
    <name type="scientific">Paramicrosporidium saccamoebae</name>
    <dbReference type="NCBI Taxonomy" id="1246581"/>
    <lineage>
        <taxon>Eukaryota</taxon>
        <taxon>Fungi</taxon>
        <taxon>Fungi incertae sedis</taxon>
        <taxon>Cryptomycota</taxon>
        <taxon>Cryptomycota incertae sedis</taxon>
        <taxon>Paramicrosporidium</taxon>
    </lineage>
</organism>
<dbReference type="Gene3D" id="1.25.10.10">
    <property type="entry name" value="Leucine-rich Repeat Variant"/>
    <property type="match status" value="1"/>
</dbReference>
<evidence type="ECO:0000259" key="5">
    <source>
        <dbReference type="Pfam" id="PF11919"/>
    </source>
</evidence>
<evidence type="ECO:0000313" key="7">
    <source>
        <dbReference type="EMBL" id="PJF20009.1"/>
    </source>
</evidence>
<name>A0A2H9TQH7_9FUNG</name>
<dbReference type="Pfam" id="PF11919">
    <property type="entry name" value="PSME4_C"/>
    <property type="match status" value="1"/>
</dbReference>
<dbReference type="STRING" id="1246581.A0A2H9TQH7"/>
<evidence type="ECO:0000256" key="4">
    <source>
        <dbReference type="ARBA" id="ARBA00023204"/>
    </source>
</evidence>
<dbReference type="GO" id="GO:0005829">
    <property type="term" value="C:cytosol"/>
    <property type="evidence" value="ECO:0007669"/>
    <property type="project" value="TreeGrafter"/>
</dbReference>
<dbReference type="GO" id="GO:0010499">
    <property type="term" value="P:proteasomal ubiquitin-independent protein catabolic process"/>
    <property type="evidence" value="ECO:0007669"/>
    <property type="project" value="TreeGrafter"/>
</dbReference>
<dbReference type="InterPro" id="IPR021843">
    <property type="entry name" value="PSME4_C"/>
</dbReference>
<evidence type="ECO:0000313" key="8">
    <source>
        <dbReference type="Proteomes" id="UP000240830"/>
    </source>
</evidence>
<dbReference type="InterPro" id="IPR016024">
    <property type="entry name" value="ARM-type_fold"/>
</dbReference>
<keyword evidence="4" id="KW-0234">DNA repair</keyword>
<dbReference type="PANTHER" id="PTHR32170">
    <property type="entry name" value="PROTEASOME ACTIVATOR COMPLEX SUBUNIT 4"/>
    <property type="match status" value="1"/>
</dbReference>
<evidence type="ECO:0000256" key="1">
    <source>
        <dbReference type="ARBA" id="ARBA00005739"/>
    </source>
</evidence>
<gene>
    <name evidence="7" type="ORF">PSACC_00180</name>
</gene>
<dbReference type="InterPro" id="IPR011989">
    <property type="entry name" value="ARM-like"/>
</dbReference>
<reference evidence="7 8" key="1">
    <citation type="submission" date="2016-10" db="EMBL/GenBank/DDBJ databases">
        <title>The genome of Paramicrosporidium saccamoebae is the missing link in understanding Cryptomycota and Microsporidia evolution.</title>
        <authorList>
            <person name="Quandt C.A."/>
            <person name="Beaudet D."/>
            <person name="Corsaro D."/>
            <person name="Michel R."/>
            <person name="Corradi N."/>
            <person name="James T."/>
        </authorList>
    </citation>
    <scope>NUCLEOTIDE SEQUENCE [LARGE SCALE GENOMIC DNA]</scope>
    <source>
        <strain evidence="7 8">KSL3</strain>
    </source>
</reference>